<dbReference type="InterPro" id="IPR009040">
    <property type="entry name" value="Ferritin-like_diiron"/>
</dbReference>
<evidence type="ECO:0000256" key="4">
    <source>
        <dbReference type="ARBA" id="ARBA00023004"/>
    </source>
</evidence>
<gene>
    <name evidence="8" type="ORF">H312_00969</name>
</gene>
<feature type="binding site" evidence="5">
    <location>
        <position position="54"/>
    </location>
    <ligand>
        <name>Fe cation</name>
        <dbReference type="ChEBI" id="CHEBI:24875"/>
        <label>1</label>
    </ligand>
</feature>
<comment type="catalytic activity">
    <reaction evidence="6">
        <text>4 Fe(2+) + O2 + 4 H(+) = 4 Fe(3+) + 2 H2O</text>
        <dbReference type="Rhea" id="RHEA:11148"/>
        <dbReference type="ChEBI" id="CHEBI:15377"/>
        <dbReference type="ChEBI" id="CHEBI:15378"/>
        <dbReference type="ChEBI" id="CHEBI:15379"/>
        <dbReference type="ChEBI" id="CHEBI:29033"/>
        <dbReference type="ChEBI" id="CHEBI:29034"/>
        <dbReference type="EC" id="1.16.3.1"/>
    </reaction>
</comment>
<feature type="domain" description="Ferritin-like diiron" evidence="7">
    <location>
        <begin position="2"/>
        <end position="149"/>
    </location>
</feature>
<feature type="binding site" evidence="5">
    <location>
        <position position="98"/>
    </location>
    <ligand>
        <name>Fe cation</name>
        <dbReference type="ChEBI" id="CHEBI:24875"/>
        <label>1</label>
    </ligand>
</feature>
<dbReference type="Gene3D" id="1.20.1260.10">
    <property type="match status" value="1"/>
</dbReference>
<organism evidence="8 9">
    <name type="scientific">Anncaliia algerae PRA339</name>
    <dbReference type="NCBI Taxonomy" id="1288291"/>
    <lineage>
        <taxon>Eukaryota</taxon>
        <taxon>Fungi</taxon>
        <taxon>Fungi incertae sedis</taxon>
        <taxon>Microsporidia</taxon>
        <taxon>Tubulinosematoidea</taxon>
        <taxon>Tubulinosematidae</taxon>
        <taxon>Anncaliia</taxon>
    </lineage>
</organism>
<dbReference type="GO" id="GO:0005737">
    <property type="term" value="C:cytoplasm"/>
    <property type="evidence" value="ECO:0007669"/>
    <property type="project" value="TreeGrafter"/>
</dbReference>
<evidence type="ECO:0000313" key="9">
    <source>
        <dbReference type="Proteomes" id="UP000030655"/>
    </source>
</evidence>
<dbReference type="HOGENOM" id="CLU_065681_4_2_1"/>
<dbReference type="GO" id="GO:0004322">
    <property type="term" value="F:ferroxidase activity"/>
    <property type="evidence" value="ECO:0007669"/>
    <property type="project" value="UniProtKB-EC"/>
</dbReference>
<dbReference type="Proteomes" id="UP000030655">
    <property type="component" value="Unassembled WGS sequence"/>
</dbReference>
<dbReference type="InterPro" id="IPR008331">
    <property type="entry name" value="Ferritin_DPS_dom"/>
</dbReference>
<evidence type="ECO:0000256" key="5">
    <source>
        <dbReference type="PIRSR" id="PIRSR601519-1"/>
    </source>
</evidence>
<dbReference type="SUPFAM" id="SSF47240">
    <property type="entry name" value="Ferritin-like"/>
    <property type="match status" value="1"/>
</dbReference>
<keyword evidence="4 5" id="KW-0408">Iron</keyword>
<dbReference type="PANTHER" id="PTHR11431">
    <property type="entry name" value="FERRITIN"/>
    <property type="match status" value="1"/>
</dbReference>
<comment type="function">
    <text evidence="6">Stores iron in a soluble, non-toxic, readily available form. Important for iron homeostasis. Iron is taken up in the ferrous form and deposited as ferric hydroxides after oxidation.</text>
</comment>
<dbReference type="VEuPathDB" id="MicrosporidiaDB:H312_00969"/>
<evidence type="ECO:0000256" key="1">
    <source>
        <dbReference type="ARBA" id="ARBA00007513"/>
    </source>
</evidence>
<evidence type="ECO:0000256" key="3">
    <source>
        <dbReference type="ARBA" id="ARBA00022723"/>
    </source>
</evidence>
<feature type="binding site" evidence="5">
    <location>
        <position position="19"/>
    </location>
    <ligand>
        <name>Fe cation</name>
        <dbReference type="ChEBI" id="CHEBI:24875"/>
        <label>1</label>
    </ligand>
</feature>
<comment type="similarity">
    <text evidence="1 6">Belongs to the ferritin family.</text>
</comment>
<name>A0A059F379_9MICR</name>
<dbReference type="EMBL" id="KK365139">
    <property type="protein sequence ID" value="KCZ81645.1"/>
    <property type="molecule type" value="Genomic_DNA"/>
</dbReference>
<dbReference type="InterPro" id="IPR012347">
    <property type="entry name" value="Ferritin-like"/>
</dbReference>
<evidence type="ECO:0000259" key="7">
    <source>
        <dbReference type="PROSITE" id="PS50905"/>
    </source>
</evidence>
<evidence type="ECO:0000256" key="6">
    <source>
        <dbReference type="RuleBase" id="RU361145"/>
    </source>
</evidence>
<dbReference type="GO" id="GO:0006879">
    <property type="term" value="P:intracellular iron ion homeostasis"/>
    <property type="evidence" value="ECO:0007669"/>
    <property type="project" value="UniProtKB-KW"/>
</dbReference>
<keyword evidence="9" id="KW-1185">Reference proteome</keyword>
<dbReference type="PANTHER" id="PTHR11431:SF75">
    <property type="entry name" value="FERRITIN"/>
    <property type="match status" value="1"/>
</dbReference>
<keyword evidence="3 5" id="KW-0479">Metal-binding</keyword>
<evidence type="ECO:0000313" key="8">
    <source>
        <dbReference type="EMBL" id="KCZ81645.1"/>
    </source>
</evidence>
<dbReference type="InterPro" id="IPR009078">
    <property type="entry name" value="Ferritin-like_SF"/>
</dbReference>
<protein>
    <recommendedName>
        <fullName evidence="6">Ferritin</fullName>
        <ecNumber evidence="6">1.16.3.1</ecNumber>
    </recommendedName>
</protein>
<keyword evidence="2 6" id="KW-0409">Iron storage</keyword>
<dbReference type="InterPro" id="IPR001519">
    <property type="entry name" value="Ferritin"/>
</dbReference>
<accession>A0A059F379</accession>
<keyword evidence="6" id="KW-0560">Oxidoreductase</keyword>
<feature type="binding site" evidence="5">
    <location>
        <position position="57"/>
    </location>
    <ligand>
        <name>Fe cation</name>
        <dbReference type="ChEBI" id="CHEBI:24875"/>
        <label>1</label>
    </ligand>
</feature>
<reference evidence="8 9" key="2">
    <citation type="submission" date="2014-03" db="EMBL/GenBank/DDBJ databases">
        <title>The Genome Sequence of Anncaliia algerae insect isolate PRA339.</title>
        <authorList>
            <consortium name="The Broad Institute Genome Sequencing Platform"/>
            <consortium name="The Broad Institute Genome Sequencing Center for Infectious Disease"/>
            <person name="Cuomo C."/>
            <person name="Becnel J."/>
            <person name="Sanscrainte N."/>
            <person name="Walker B."/>
            <person name="Young S.K."/>
            <person name="Zeng Q."/>
            <person name="Gargeya S."/>
            <person name="Fitzgerald M."/>
            <person name="Haas B."/>
            <person name="Abouelleil A."/>
            <person name="Alvarado L."/>
            <person name="Arachchi H.M."/>
            <person name="Berlin A.M."/>
            <person name="Chapman S.B."/>
            <person name="Dewar J."/>
            <person name="Goldberg J."/>
            <person name="Griggs A."/>
            <person name="Gujja S."/>
            <person name="Hansen M."/>
            <person name="Howarth C."/>
            <person name="Imamovic A."/>
            <person name="Larimer J."/>
            <person name="McCowan C."/>
            <person name="Murphy C."/>
            <person name="Neiman D."/>
            <person name="Pearson M."/>
            <person name="Priest M."/>
            <person name="Roberts A."/>
            <person name="Saif S."/>
            <person name="Shea T."/>
            <person name="Sisk P."/>
            <person name="Sykes S."/>
            <person name="Wortman J."/>
            <person name="Nusbaum C."/>
            <person name="Birren B."/>
        </authorList>
    </citation>
    <scope>NUCLEOTIDE SEQUENCE [LARGE SCALE GENOMIC DNA]</scope>
    <source>
        <strain evidence="8 9">PRA339</strain>
    </source>
</reference>
<reference evidence="9" key="1">
    <citation type="submission" date="2013-02" db="EMBL/GenBank/DDBJ databases">
        <authorList>
            <consortium name="The Broad Institute Genome Sequencing Platform"/>
            <person name="Cuomo C."/>
            <person name="Becnel J."/>
            <person name="Sanscrainte N."/>
            <person name="Walker B."/>
            <person name="Young S.K."/>
            <person name="Zeng Q."/>
            <person name="Gargeya S."/>
            <person name="Fitzgerald M."/>
            <person name="Haas B."/>
            <person name="Abouelleil A."/>
            <person name="Alvarado L."/>
            <person name="Arachchi H.M."/>
            <person name="Berlin A.M."/>
            <person name="Chapman S.B."/>
            <person name="Dewar J."/>
            <person name="Goldberg J."/>
            <person name="Griggs A."/>
            <person name="Gujja S."/>
            <person name="Hansen M."/>
            <person name="Howarth C."/>
            <person name="Imamovic A."/>
            <person name="Larimer J."/>
            <person name="McCowan C."/>
            <person name="Murphy C."/>
            <person name="Neiman D."/>
            <person name="Pearson M."/>
            <person name="Priest M."/>
            <person name="Roberts A."/>
            <person name="Saif S."/>
            <person name="Shea T."/>
            <person name="Sisk P."/>
            <person name="Sykes S."/>
            <person name="Wortman J."/>
            <person name="Nusbaum C."/>
            <person name="Birren B."/>
        </authorList>
    </citation>
    <scope>NUCLEOTIDE SEQUENCE [LARGE SCALE GENOMIC DNA]</scope>
    <source>
        <strain evidence="9">PRA339</strain>
    </source>
</reference>
<dbReference type="Pfam" id="PF00210">
    <property type="entry name" value="Ferritin"/>
    <property type="match status" value="1"/>
</dbReference>
<sequence length="166" mass="19671">MEQWVKRSSELLSKQLNNEYYAYYFYTACSSYFDMSNVELTGLKKYFSKMAKEELDHGKGIVEFMNSRNLKISFLEIKSVSTDFQGIVDVFDQSIQFEEKVLKDITEIYKEAEDNNDYTITTFLDPYVIEQVHSIKELNTYKVNAERCTDPLGIYLFDQQFIKKRK</sequence>
<dbReference type="GO" id="GO:0008199">
    <property type="term" value="F:ferric iron binding"/>
    <property type="evidence" value="ECO:0007669"/>
    <property type="project" value="InterPro"/>
</dbReference>
<dbReference type="PROSITE" id="PS50905">
    <property type="entry name" value="FERRITIN_LIKE"/>
    <property type="match status" value="1"/>
</dbReference>
<dbReference type="OrthoDB" id="186462at2759"/>
<dbReference type="AlphaFoldDB" id="A0A059F379"/>
<proteinExistence type="inferred from homology"/>
<evidence type="ECO:0000256" key="2">
    <source>
        <dbReference type="ARBA" id="ARBA00022434"/>
    </source>
</evidence>
<dbReference type="EC" id="1.16.3.1" evidence="6"/>
<dbReference type="GO" id="GO:0008198">
    <property type="term" value="F:ferrous iron binding"/>
    <property type="evidence" value="ECO:0007669"/>
    <property type="project" value="TreeGrafter"/>
</dbReference>
<feature type="binding site" evidence="5">
    <location>
        <position position="131"/>
    </location>
    <ligand>
        <name>Fe cation</name>
        <dbReference type="ChEBI" id="CHEBI:24875"/>
        <label>1</label>
    </ligand>
</feature>
<dbReference type="STRING" id="1288291.A0A059F379"/>
<dbReference type="GO" id="GO:0006826">
    <property type="term" value="P:iron ion transport"/>
    <property type="evidence" value="ECO:0007669"/>
    <property type="project" value="InterPro"/>
</dbReference>